<dbReference type="GO" id="GO:0016791">
    <property type="term" value="F:phosphatase activity"/>
    <property type="evidence" value="ECO:0007669"/>
    <property type="project" value="TreeGrafter"/>
</dbReference>
<dbReference type="AlphaFoldDB" id="A0A6A6WGQ0"/>
<name>A0A6A6WGQ0_9PEZI</name>
<proteinExistence type="predicted"/>
<reference evidence="1" key="1">
    <citation type="journal article" date="2020" name="Stud. Mycol.">
        <title>101 Dothideomycetes genomes: a test case for predicting lifestyles and emergence of pathogens.</title>
        <authorList>
            <person name="Haridas S."/>
            <person name="Albert R."/>
            <person name="Binder M."/>
            <person name="Bloem J."/>
            <person name="Labutti K."/>
            <person name="Salamov A."/>
            <person name="Andreopoulos B."/>
            <person name="Baker S."/>
            <person name="Barry K."/>
            <person name="Bills G."/>
            <person name="Bluhm B."/>
            <person name="Cannon C."/>
            <person name="Castanera R."/>
            <person name="Culley D."/>
            <person name="Daum C."/>
            <person name="Ezra D."/>
            <person name="Gonzalez J."/>
            <person name="Henrissat B."/>
            <person name="Kuo A."/>
            <person name="Liang C."/>
            <person name="Lipzen A."/>
            <person name="Lutzoni F."/>
            <person name="Magnuson J."/>
            <person name="Mondo S."/>
            <person name="Nolan M."/>
            <person name="Ohm R."/>
            <person name="Pangilinan J."/>
            <person name="Park H.-J."/>
            <person name="Ramirez L."/>
            <person name="Alfaro M."/>
            <person name="Sun H."/>
            <person name="Tritt A."/>
            <person name="Yoshinaga Y."/>
            <person name="Zwiers L.-H."/>
            <person name="Turgeon B."/>
            <person name="Goodwin S."/>
            <person name="Spatafora J."/>
            <person name="Crous P."/>
            <person name="Grigoriev I."/>
        </authorList>
    </citation>
    <scope>NUCLEOTIDE SEQUENCE</scope>
    <source>
        <strain evidence="1">CBS 121739</strain>
    </source>
</reference>
<evidence type="ECO:0000313" key="2">
    <source>
        <dbReference type="Proteomes" id="UP000799437"/>
    </source>
</evidence>
<dbReference type="InterPro" id="IPR050275">
    <property type="entry name" value="PGM_Phosphatase"/>
</dbReference>
<keyword evidence="2" id="KW-1185">Reference proteome</keyword>
<accession>A0A6A6WGQ0</accession>
<protein>
    <submittedName>
        <fullName evidence="1">Phosphoglycerate mutase-like protein</fullName>
    </submittedName>
</protein>
<dbReference type="InterPro" id="IPR013078">
    <property type="entry name" value="His_Pase_superF_clade-1"/>
</dbReference>
<gene>
    <name evidence="1" type="ORF">EJ05DRAFT_536453</name>
</gene>
<evidence type="ECO:0000313" key="1">
    <source>
        <dbReference type="EMBL" id="KAF2760331.1"/>
    </source>
</evidence>
<dbReference type="PANTHER" id="PTHR48100:SF54">
    <property type="entry name" value="PHOSPHATASE SPAC5H10.03-RELATED"/>
    <property type="match status" value="1"/>
</dbReference>
<dbReference type="RefSeq" id="XP_033602782.1">
    <property type="nucleotide sequence ID" value="XM_033749314.1"/>
</dbReference>
<dbReference type="SMART" id="SM00855">
    <property type="entry name" value="PGAM"/>
    <property type="match status" value="1"/>
</dbReference>
<dbReference type="Gene3D" id="3.40.50.1240">
    <property type="entry name" value="Phosphoglycerate mutase-like"/>
    <property type="match status" value="1"/>
</dbReference>
<dbReference type="PANTHER" id="PTHR48100">
    <property type="entry name" value="BROAD-SPECIFICITY PHOSPHATASE YOR283W-RELATED"/>
    <property type="match status" value="1"/>
</dbReference>
<dbReference type="CDD" id="cd07067">
    <property type="entry name" value="HP_PGM_like"/>
    <property type="match status" value="1"/>
</dbReference>
<sequence>MPPTIHCIRHAQGYHNLSTDNYILPDPDLTPHGMSQCTALSNSFPHMPQIDLIVASPIRRTLYTALHTFAPIIASRGTPIIALPELQETSDLPCDTGSAPAALAAEFAAHPSVDLSLVRDGWNLKHGGAMASPDAGSIILRARRAKAWLRQRPEAHIAVVTHGGYLHYFTDDWAGIDDFTAGTAWRNCDFRTYVFVRPEGVEQRIEETAESRARRGDAGKEVLGVEENRVRRSEVVVQWIRLGHITAPGDGVGKVEREILEDVLRPGAELEKMPTASL</sequence>
<dbReference type="EMBL" id="ML996568">
    <property type="protein sequence ID" value="KAF2760331.1"/>
    <property type="molecule type" value="Genomic_DNA"/>
</dbReference>
<dbReference type="GeneID" id="54490368"/>
<dbReference type="GO" id="GO:0005737">
    <property type="term" value="C:cytoplasm"/>
    <property type="evidence" value="ECO:0007669"/>
    <property type="project" value="TreeGrafter"/>
</dbReference>
<dbReference type="Pfam" id="PF00300">
    <property type="entry name" value="His_Phos_1"/>
    <property type="match status" value="1"/>
</dbReference>
<dbReference type="OrthoDB" id="496981at2759"/>
<dbReference type="SUPFAM" id="SSF53254">
    <property type="entry name" value="Phosphoglycerate mutase-like"/>
    <property type="match status" value="1"/>
</dbReference>
<organism evidence="1 2">
    <name type="scientific">Pseudovirgaria hyperparasitica</name>
    <dbReference type="NCBI Taxonomy" id="470096"/>
    <lineage>
        <taxon>Eukaryota</taxon>
        <taxon>Fungi</taxon>
        <taxon>Dikarya</taxon>
        <taxon>Ascomycota</taxon>
        <taxon>Pezizomycotina</taxon>
        <taxon>Dothideomycetes</taxon>
        <taxon>Dothideomycetes incertae sedis</taxon>
        <taxon>Acrospermales</taxon>
        <taxon>Acrospermaceae</taxon>
        <taxon>Pseudovirgaria</taxon>
    </lineage>
</organism>
<dbReference type="Proteomes" id="UP000799437">
    <property type="component" value="Unassembled WGS sequence"/>
</dbReference>
<dbReference type="InterPro" id="IPR029033">
    <property type="entry name" value="His_PPase_superfam"/>
</dbReference>